<gene>
    <name evidence="6" type="primary">VDAC1</name>
    <name evidence="6" type="ORF">Ciccas_001664</name>
</gene>
<keyword evidence="5" id="KW-0813">Transport</keyword>
<proteinExistence type="inferred from homology"/>
<dbReference type="GO" id="GO:0015288">
    <property type="term" value="F:porin activity"/>
    <property type="evidence" value="ECO:0007669"/>
    <property type="project" value="UniProtKB-KW"/>
</dbReference>
<evidence type="ECO:0000256" key="1">
    <source>
        <dbReference type="ARBA" id="ARBA00004294"/>
    </source>
</evidence>
<evidence type="ECO:0000256" key="5">
    <source>
        <dbReference type="ARBA" id="ARBA00023114"/>
    </source>
</evidence>
<dbReference type="Gene3D" id="2.40.160.10">
    <property type="entry name" value="Porin"/>
    <property type="match status" value="1"/>
</dbReference>
<protein>
    <submittedName>
        <fullName evidence="6">Voltage-dependent anion-selective channel protein 1</fullName>
    </submittedName>
</protein>
<dbReference type="PANTHER" id="PTHR11743:SF70">
    <property type="entry name" value="GH26960P-RELATED"/>
    <property type="match status" value="1"/>
</dbReference>
<reference evidence="6 7" key="1">
    <citation type="submission" date="2024-11" db="EMBL/GenBank/DDBJ databases">
        <title>Adaptive evolution of stress response genes in parasites aligns with host niche diversity.</title>
        <authorList>
            <person name="Hahn C."/>
            <person name="Resl P."/>
        </authorList>
    </citation>
    <scope>NUCLEOTIDE SEQUENCE [LARGE SCALE GENOMIC DNA]</scope>
    <source>
        <strain evidence="6">EGGRZ-B1_66</strain>
        <tissue evidence="6">Body</tissue>
    </source>
</reference>
<keyword evidence="3" id="KW-0472">Membrane</keyword>
<comment type="similarity">
    <text evidence="2">Belongs to the eukaryotic mitochondrial porin family.</text>
</comment>
<dbReference type="InterPro" id="IPR027246">
    <property type="entry name" value="Porin_Euk/Tom40"/>
</dbReference>
<organism evidence="6 7">
    <name type="scientific">Cichlidogyrus casuarinus</name>
    <dbReference type="NCBI Taxonomy" id="1844966"/>
    <lineage>
        <taxon>Eukaryota</taxon>
        <taxon>Metazoa</taxon>
        <taxon>Spiralia</taxon>
        <taxon>Lophotrochozoa</taxon>
        <taxon>Platyhelminthes</taxon>
        <taxon>Monogenea</taxon>
        <taxon>Monopisthocotylea</taxon>
        <taxon>Dactylogyridea</taxon>
        <taxon>Ancyrocephalidae</taxon>
        <taxon>Cichlidogyrus</taxon>
    </lineage>
</organism>
<dbReference type="Pfam" id="PF01459">
    <property type="entry name" value="Porin_3"/>
    <property type="match status" value="1"/>
</dbReference>
<evidence type="ECO:0000256" key="4">
    <source>
        <dbReference type="ARBA" id="ARBA00022787"/>
    </source>
</evidence>
<keyword evidence="5" id="KW-0626">Porin</keyword>
<dbReference type="PRINTS" id="PR00185">
    <property type="entry name" value="EUKARYTPORIN"/>
</dbReference>
<dbReference type="InterPro" id="IPR001925">
    <property type="entry name" value="Porin_Euk"/>
</dbReference>
<accession>A0ABD2QJE1</accession>
<dbReference type="GO" id="GO:0046930">
    <property type="term" value="C:pore complex"/>
    <property type="evidence" value="ECO:0007669"/>
    <property type="project" value="UniProtKB-KW"/>
</dbReference>
<comment type="subcellular location">
    <subcellularLocation>
        <location evidence="1">Mitochondrion outer membrane</location>
    </subcellularLocation>
</comment>
<dbReference type="Proteomes" id="UP001626550">
    <property type="component" value="Unassembled WGS sequence"/>
</dbReference>
<evidence type="ECO:0000256" key="2">
    <source>
        <dbReference type="ARBA" id="ARBA00007780"/>
    </source>
</evidence>
<dbReference type="EMBL" id="JBJKFK010000113">
    <property type="protein sequence ID" value="KAL3319658.1"/>
    <property type="molecule type" value="Genomic_DNA"/>
</dbReference>
<dbReference type="PANTHER" id="PTHR11743">
    <property type="entry name" value="VOLTAGE-DEPENDENT ANION-SELECTIVE CHANNEL"/>
    <property type="match status" value="1"/>
</dbReference>
<sequence>MNCNVPAYSDLGKKARDIFDKDFNTGLCNFEYKGKTCSGAEVKVAGNHDIAKSIFNTAFECKSKIACGILSKVKVDSKLNFSKEIEVSDRIVKNLKQNAILNLRADDMLKMFTLKNSHHAKHHNVQLDFFFSESCPTTVTSLVLGPIRGSTYGGITATMEPKHTRPSMLAGTVFHRYKDLQLTLSGDMTRNLYFSAFHANSVADIAVKFNWNMQESALTSAVGFLCKPYPGAFFKGKIDNNLQIGASYGVKLAEGLDLILTTSLDGRNIQQGHTLGFAIEASSP</sequence>
<evidence type="ECO:0000256" key="3">
    <source>
        <dbReference type="ARBA" id="ARBA00022452"/>
    </source>
</evidence>
<keyword evidence="4" id="KW-1000">Mitochondrion outer membrane</keyword>
<dbReference type="AlphaFoldDB" id="A0ABD2QJE1"/>
<keyword evidence="7" id="KW-1185">Reference proteome</keyword>
<keyword evidence="5" id="KW-0406">Ion transport</keyword>
<dbReference type="InterPro" id="IPR023614">
    <property type="entry name" value="Porin_dom_sf"/>
</dbReference>
<evidence type="ECO:0000313" key="6">
    <source>
        <dbReference type="EMBL" id="KAL3319658.1"/>
    </source>
</evidence>
<comment type="caution">
    <text evidence="6">The sequence shown here is derived from an EMBL/GenBank/DDBJ whole genome shotgun (WGS) entry which is preliminary data.</text>
</comment>
<keyword evidence="3" id="KW-0812">Transmembrane</keyword>
<name>A0ABD2QJE1_9PLAT</name>
<keyword evidence="3" id="KW-1134">Transmembrane beta strand</keyword>
<keyword evidence="4" id="KW-0496">Mitochondrion</keyword>
<dbReference type="GO" id="GO:0005741">
    <property type="term" value="C:mitochondrial outer membrane"/>
    <property type="evidence" value="ECO:0007669"/>
    <property type="project" value="UniProtKB-SubCell"/>
</dbReference>
<evidence type="ECO:0000313" key="7">
    <source>
        <dbReference type="Proteomes" id="UP001626550"/>
    </source>
</evidence>